<feature type="compositionally biased region" description="Basic residues" evidence="1">
    <location>
        <begin position="130"/>
        <end position="145"/>
    </location>
</feature>
<feature type="compositionally biased region" description="Basic residues" evidence="1">
    <location>
        <begin position="382"/>
        <end position="398"/>
    </location>
</feature>
<feature type="compositionally biased region" description="Low complexity" evidence="1">
    <location>
        <begin position="194"/>
        <end position="222"/>
    </location>
</feature>
<reference evidence="2" key="1">
    <citation type="submission" date="2020-03" db="EMBL/GenBank/DDBJ databases">
        <authorList>
            <person name="Weist P."/>
        </authorList>
    </citation>
    <scope>NUCLEOTIDE SEQUENCE</scope>
</reference>
<accession>A0A9N7VLJ3</accession>
<gene>
    <name evidence="2" type="ORF">PLEPLA_LOCUS39647</name>
</gene>
<feature type="compositionally biased region" description="Basic and acidic residues" evidence="1">
    <location>
        <begin position="368"/>
        <end position="381"/>
    </location>
</feature>
<sequence length="398" mass="44000">MTLRLKWRNMQHYVSGAERGATQSDMNKASRAVPCCGGSVKIPKCINPFHRMMSGSSDIVERNKAHGVGFHLSLRIEQVEHEEKEESSPLRHRRVFPGCCLTSRGRNFEEVRGDASRRRQFTADGASTQIKRRGKKKSHQVRGKRWSWEKEGAMPSPAEQSPVLLCCVSELQHGVSPWTLDLLPRPRETPSPLPLRRSAPAASRAGRALLPGSLLPAPAALPHPRPDRTHRAPRCALADAPAGTDTKRAQPRPGEPPAPERSGGLLHHHFPNTPLLPYNLSLEMVARSPAGGDPESLSRSTCQDLVVRGVSAVLAFPRSKEELIQVEFLSSFLEIPFISILEDTEPLVTKSEGAVGLWLMRLGEEAGWGERRGERGGEERRGGRKGQTRGRKKKEIGF</sequence>
<protein>
    <submittedName>
        <fullName evidence="2">Uncharacterized protein</fullName>
    </submittedName>
</protein>
<evidence type="ECO:0000256" key="1">
    <source>
        <dbReference type="SAM" id="MobiDB-lite"/>
    </source>
</evidence>
<keyword evidence="3" id="KW-1185">Reference proteome</keyword>
<proteinExistence type="predicted"/>
<feature type="region of interest" description="Disordered" evidence="1">
    <location>
        <begin position="368"/>
        <end position="398"/>
    </location>
</feature>
<comment type="caution">
    <text evidence="2">The sequence shown here is derived from an EMBL/GenBank/DDBJ whole genome shotgun (WGS) entry which is preliminary data.</text>
</comment>
<evidence type="ECO:0000313" key="2">
    <source>
        <dbReference type="EMBL" id="CAB1451910.1"/>
    </source>
</evidence>
<feature type="region of interest" description="Disordered" evidence="1">
    <location>
        <begin position="123"/>
        <end position="155"/>
    </location>
</feature>
<organism evidence="2 3">
    <name type="scientific">Pleuronectes platessa</name>
    <name type="common">European plaice</name>
    <dbReference type="NCBI Taxonomy" id="8262"/>
    <lineage>
        <taxon>Eukaryota</taxon>
        <taxon>Metazoa</taxon>
        <taxon>Chordata</taxon>
        <taxon>Craniata</taxon>
        <taxon>Vertebrata</taxon>
        <taxon>Euteleostomi</taxon>
        <taxon>Actinopterygii</taxon>
        <taxon>Neopterygii</taxon>
        <taxon>Teleostei</taxon>
        <taxon>Neoteleostei</taxon>
        <taxon>Acanthomorphata</taxon>
        <taxon>Carangaria</taxon>
        <taxon>Pleuronectiformes</taxon>
        <taxon>Pleuronectoidei</taxon>
        <taxon>Pleuronectidae</taxon>
        <taxon>Pleuronectes</taxon>
    </lineage>
</organism>
<evidence type="ECO:0000313" key="3">
    <source>
        <dbReference type="Proteomes" id="UP001153269"/>
    </source>
</evidence>
<feature type="region of interest" description="Disordered" evidence="1">
    <location>
        <begin position="182"/>
        <end position="268"/>
    </location>
</feature>
<name>A0A9N7VLJ3_PLEPL</name>
<dbReference type="EMBL" id="CADEAL010004107">
    <property type="protein sequence ID" value="CAB1451910.1"/>
    <property type="molecule type" value="Genomic_DNA"/>
</dbReference>
<dbReference type="Proteomes" id="UP001153269">
    <property type="component" value="Unassembled WGS sequence"/>
</dbReference>
<dbReference type="AlphaFoldDB" id="A0A9N7VLJ3"/>